<feature type="transmembrane region" description="Helical" evidence="1">
    <location>
        <begin position="20"/>
        <end position="43"/>
    </location>
</feature>
<keyword evidence="4" id="KW-1185">Reference proteome</keyword>
<feature type="domain" description="Pyrrolo-quinoline quinone repeat" evidence="2">
    <location>
        <begin position="127"/>
        <end position="324"/>
    </location>
</feature>
<dbReference type="EMBL" id="JACHJI010000001">
    <property type="protein sequence ID" value="MBB4896689.1"/>
    <property type="molecule type" value="Genomic_DNA"/>
</dbReference>
<evidence type="ECO:0000313" key="4">
    <source>
        <dbReference type="Proteomes" id="UP000579523"/>
    </source>
</evidence>
<name>A0A7W7PNS1_9ACTN</name>
<evidence type="ECO:0000313" key="3">
    <source>
        <dbReference type="EMBL" id="MBB4896689.1"/>
    </source>
</evidence>
<dbReference type="Pfam" id="PF13360">
    <property type="entry name" value="PQQ_2"/>
    <property type="match status" value="1"/>
</dbReference>
<evidence type="ECO:0000256" key="1">
    <source>
        <dbReference type="SAM" id="Phobius"/>
    </source>
</evidence>
<evidence type="ECO:0000259" key="2">
    <source>
        <dbReference type="Pfam" id="PF13360"/>
    </source>
</evidence>
<reference evidence="3 4" key="1">
    <citation type="submission" date="2020-08" db="EMBL/GenBank/DDBJ databases">
        <title>Genomic Encyclopedia of Type Strains, Phase III (KMG-III): the genomes of soil and plant-associated and newly described type strains.</title>
        <authorList>
            <person name="Whitman W."/>
        </authorList>
    </citation>
    <scope>NUCLEOTIDE SEQUENCE [LARGE SCALE GENOMIC DNA]</scope>
    <source>
        <strain evidence="3 4">CECT 3273</strain>
    </source>
</reference>
<dbReference type="RefSeq" id="WP_229889690.1">
    <property type="nucleotide sequence ID" value="NZ_BMTK01000001.1"/>
</dbReference>
<dbReference type="Gene3D" id="2.130.10.10">
    <property type="entry name" value="YVTN repeat-like/Quinoprotein amine dehydrogenase"/>
    <property type="match status" value="1"/>
</dbReference>
<dbReference type="SUPFAM" id="SSF75011">
    <property type="entry name" value="3-carboxy-cis,cis-mucoante lactonizing enzyme"/>
    <property type="match status" value="1"/>
</dbReference>
<keyword evidence="1" id="KW-0472">Membrane</keyword>
<dbReference type="Proteomes" id="UP000579523">
    <property type="component" value="Unassembled WGS sequence"/>
</dbReference>
<dbReference type="AlphaFoldDB" id="A0A7W7PNS1"/>
<dbReference type="InterPro" id="IPR015943">
    <property type="entry name" value="WD40/YVTN_repeat-like_dom_sf"/>
</dbReference>
<protein>
    <recommendedName>
        <fullName evidence="2">Pyrrolo-quinoline quinone repeat domain-containing protein</fullName>
    </recommendedName>
</protein>
<keyword evidence="1" id="KW-0812">Transmembrane</keyword>
<accession>A0A7W7PNS1</accession>
<sequence length="522" mass="54171">MGDTMAEDGRASGVWSRPLVRAGLVVGAGALAGLAVEFHWLGWTSFPGNSCGGRYRPCPEGTTPTLILAFLFTFAGAVGLVAAVAAFHRIRPGRAVPGALAAAGVLIALWPGWQAYLWMRGPVLDRAWQAGADRPASVRGVGAWAVGEDAETVVRARTDALVAYDSGTGDRGWVLRAPVRESVCAMSERIVDGIGLVAFARNEKPCDAVWGVDVRSGRKVWERNITGVTPGPHQGGGGLLSADAGVAVALGEHAVHGYGLTDGAVRWTAKPVPAGTGADDDVECEPVTAATAGGTTTVVVSCAGYDGFHSAYLLSLDTAAGKELGRRELPVESHLSSAAVLSAEPFTLLVQESDERGLAAVLAYGAPDDPKREPVTIPLTADEEDLAVTGFAPRFAARPVFRTVVADGNLIVAAAKPGSDSPERVAAYSLDDGRRRWHADLGTGVAALAPVGPDRVAVLGDSQRLWTLTTDDGTRVGEEDGITVRDVSLKLDSGPQLVRAGDGWVLVNADGDTYPPVLGVSP</sequence>
<feature type="transmembrane region" description="Helical" evidence="1">
    <location>
        <begin position="99"/>
        <end position="119"/>
    </location>
</feature>
<gene>
    <name evidence="3" type="ORF">FHS37_000705</name>
</gene>
<feature type="transmembrane region" description="Helical" evidence="1">
    <location>
        <begin position="63"/>
        <end position="87"/>
    </location>
</feature>
<comment type="caution">
    <text evidence="3">The sequence shown here is derived from an EMBL/GenBank/DDBJ whole genome shotgun (WGS) entry which is preliminary data.</text>
</comment>
<dbReference type="InterPro" id="IPR002372">
    <property type="entry name" value="PQQ_rpt_dom"/>
</dbReference>
<organism evidence="3 4">
    <name type="scientific">Streptomyces griseomycini</name>
    <dbReference type="NCBI Taxonomy" id="66895"/>
    <lineage>
        <taxon>Bacteria</taxon>
        <taxon>Bacillati</taxon>
        <taxon>Actinomycetota</taxon>
        <taxon>Actinomycetes</taxon>
        <taxon>Kitasatosporales</taxon>
        <taxon>Streptomycetaceae</taxon>
        <taxon>Streptomyces</taxon>
    </lineage>
</organism>
<keyword evidence="1" id="KW-1133">Transmembrane helix</keyword>
<proteinExistence type="predicted"/>